<dbReference type="RefSeq" id="WP_043857382.1">
    <property type="nucleotide sequence ID" value="NZ_AP028964.1"/>
</dbReference>
<name>A0A0D1L926_BACIU</name>
<dbReference type="EMBL" id="JXBC01000002">
    <property type="protein sequence ID" value="KIU12346.1"/>
    <property type="molecule type" value="Genomic_DNA"/>
</dbReference>
<organism evidence="2 3">
    <name type="scientific">Bacillus subtilis</name>
    <dbReference type="NCBI Taxonomy" id="1423"/>
    <lineage>
        <taxon>Bacteria</taxon>
        <taxon>Bacillati</taxon>
        <taxon>Bacillota</taxon>
        <taxon>Bacilli</taxon>
        <taxon>Bacillales</taxon>
        <taxon>Bacillaceae</taxon>
        <taxon>Bacillus</taxon>
    </lineage>
</organism>
<keyword evidence="1" id="KW-0472">Membrane</keyword>
<sequence length="143" mass="16487">MKELAILITEMVNQFHDAFISLCGIFGIHLTDKEMHFWVIGIFGIFFFGVTHAVFTWLSKWSMTALSFIYTVTVIIVIVFAIEIQQKVTGRGNMEFLDATEGIKGFLVFFMFFLLLKMLLRFIKILFSGRPESKSNGNARSRR</sequence>
<dbReference type="STRING" id="483913.AN935_07115"/>
<evidence type="ECO:0000313" key="2">
    <source>
        <dbReference type="EMBL" id="KIU12346.1"/>
    </source>
</evidence>
<accession>A0A0D1L926</accession>
<evidence type="ECO:0000256" key="1">
    <source>
        <dbReference type="SAM" id="Phobius"/>
    </source>
</evidence>
<keyword evidence="1" id="KW-0812">Transmembrane</keyword>
<keyword evidence="1" id="KW-1133">Transmembrane helix</keyword>
<evidence type="ECO:0000313" key="3">
    <source>
        <dbReference type="Proteomes" id="UP000032247"/>
    </source>
</evidence>
<feature type="transmembrane region" description="Helical" evidence="1">
    <location>
        <begin position="65"/>
        <end position="82"/>
    </location>
</feature>
<dbReference type="Proteomes" id="UP000032247">
    <property type="component" value="Unassembled WGS sequence"/>
</dbReference>
<reference evidence="2 3" key="1">
    <citation type="submission" date="2014-12" db="EMBL/GenBank/DDBJ databases">
        <title>Comparative genome analysis of Bacillus coagulans HM-08, Clostridium butyricum HM-68, Bacillus subtilis HM-66 and Bacillus licheniformis BL-09.</title>
        <authorList>
            <person name="Zhang H."/>
        </authorList>
    </citation>
    <scope>NUCLEOTIDE SEQUENCE [LARGE SCALE GENOMIC DNA]</scope>
    <source>
        <strain evidence="2 3">HM-66</strain>
    </source>
</reference>
<comment type="caution">
    <text evidence="2">The sequence shown here is derived from an EMBL/GenBank/DDBJ whole genome shotgun (WGS) entry which is preliminary data.</text>
</comment>
<dbReference type="AlphaFoldDB" id="A0A0D1L926"/>
<feature type="transmembrane region" description="Helical" evidence="1">
    <location>
        <begin position="37"/>
        <end position="58"/>
    </location>
</feature>
<dbReference type="PATRIC" id="fig|1423.173.peg.1228"/>
<feature type="transmembrane region" description="Helical" evidence="1">
    <location>
        <begin position="102"/>
        <end position="120"/>
    </location>
</feature>
<protein>
    <submittedName>
        <fullName evidence="2">Small membrane protein</fullName>
    </submittedName>
</protein>
<gene>
    <name evidence="2" type="ORF">SC09_Contig19orf00792</name>
</gene>
<proteinExistence type="predicted"/>